<keyword evidence="16" id="KW-1185">Reference proteome</keyword>
<dbReference type="PROSITE" id="PS00723">
    <property type="entry name" value="POLYPRENYL_SYNTHASE_1"/>
    <property type="match status" value="1"/>
</dbReference>
<reference evidence="16" key="1">
    <citation type="submission" date="2012-12" db="EMBL/GenBank/DDBJ databases">
        <authorList>
            <person name="Hellsten U."/>
            <person name="Grimwood J."/>
            <person name="Chapman J.A."/>
            <person name="Shapiro H."/>
            <person name="Aerts A."/>
            <person name="Otillar R.P."/>
            <person name="Terry A.Y."/>
            <person name="Boore J.L."/>
            <person name="Simakov O."/>
            <person name="Marletaz F."/>
            <person name="Cho S.-J."/>
            <person name="Edsinger-Gonzales E."/>
            <person name="Havlak P."/>
            <person name="Kuo D.-H."/>
            <person name="Larsson T."/>
            <person name="Lv J."/>
            <person name="Arendt D."/>
            <person name="Savage R."/>
            <person name="Osoegawa K."/>
            <person name="de Jong P."/>
            <person name="Lindberg D.R."/>
            <person name="Seaver E.C."/>
            <person name="Weisblat D.A."/>
            <person name="Putnam N.H."/>
            <person name="Grigoriev I.V."/>
            <person name="Rokhsar D.S."/>
        </authorList>
    </citation>
    <scope>NUCLEOTIDE SEQUENCE</scope>
    <source>
        <strain evidence="16">I ESC-2004</strain>
    </source>
</reference>
<dbReference type="EnsemblMetazoa" id="CapteT223258">
    <property type="protein sequence ID" value="CapteP223258"/>
    <property type="gene ID" value="CapteG223258"/>
</dbReference>
<evidence type="ECO:0000256" key="12">
    <source>
        <dbReference type="ARBA" id="ARBA00034546"/>
    </source>
</evidence>
<evidence type="ECO:0000256" key="7">
    <source>
        <dbReference type="ARBA" id="ARBA00022516"/>
    </source>
</evidence>
<evidence type="ECO:0000256" key="11">
    <source>
        <dbReference type="ARBA" id="ARBA00023098"/>
    </source>
</evidence>
<comment type="pathway">
    <text evidence="3">Isoprenoid biosynthesis; farnesyl diphosphate biosynthesis; farnesyl diphosphate from geranyl diphosphate and isopentenyl diphosphate: step 1/1.</text>
</comment>
<gene>
    <name evidence="14" type="ORF">CAPTEDRAFT_223258</name>
</gene>
<evidence type="ECO:0000256" key="9">
    <source>
        <dbReference type="ARBA" id="ARBA00022723"/>
    </source>
</evidence>
<evidence type="ECO:0000256" key="5">
    <source>
        <dbReference type="ARBA" id="ARBA00012439"/>
    </source>
</evidence>
<evidence type="ECO:0000256" key="8">
    <source>
        <dbReference type="ARBA" id="ARBA00022679"/>
    </source>
</evidence>
<evidence type="ECO:0000256" key="1">
    <source>
        <dbReference type="ARBA" id="ARBA00001946"/>
    </source>
</evidence>
<dbReference type="STRING" id="283909.R7ULH5"/>
<dbReference type="OrthoDB" id="10257492at2759"/>
<dbReference type="InterPro" id="IPR000092">
    <property type="entry name" value="Polyprenyl_synt"/>
</dbReference>
<comment type="pathway">
    <text evidence="2">Isoprenoid biosynthesis; geranyl diphosphate biosynthesis; geranyl diphosphate from dimethylallyl diphosphate and isopentenyl diphosphate: step 1/1.</text>
</comment>
<reference evidence="14 16" key="2">
    <citation type="journal article" date="2013" name="Nature">
        <title>Insights into bilaterian evolution from three spiralian genomes.</title>
        <authorList>
            <person name="Simakov O."/>
            <person name="Marletaz F."/>
            <person name="Cho S.J."/>
            <person name="Edsinger-Gonzales E."/>
            <person name="Havlak P."/>
            <person name="Hellsten U."/>
            <person name="Kuo D.H."/>
            <person name="Larsson T."/>
            <person name="Lv J."/>
            <person name="Arendt D."/>
            <person name="Savage R."/>
            <person name="Osoegawa K."/>
            <person name="de Jong P."/>
            <person name="Grimwood J."/>
            <person name="Chapman J.A."/>
            <person name="Shapiro H."/>
            <person name="Aerts A."/>
            <person name="Otillar R.P."/>
            <person name="Terry A.Y."/>
            <person name="Boore J.L."/>
            <person name="Grigoriev I.V."/>
            <person name="Lindberg D.R."/>
            <person name="Seaver E.C."/>
            <person name="Weisblat D.A."/>
            <person name="Putnam N.H."/>
            <person name="Rokhsar D.S."/>
        </authorList>
    </citation>
    <scope>NUCLEOTIDE SEQUENCE</scope>
    <source>
        <strain evidence="14 16">I ESC-2004</strain>
    </source>
</reference>
<dbReference type="InterPro" id="IPR033749">
    <property type="entry name" value="Polyprenyl_synt_CS"/>
</dbReference>
<proteinExistence type="inferred from homology"/>
<reference evidence="15" key="3">
    <citation type="submission" date="2015-06" db="UniProtKB">
        <authorList>
            <consortium name="EnsemblMetazoa"/>
        </authorList>
    </citation>
    <scope>IDENTIFICATION</scope>
</reference>
<dbReference type="EMBL" id="KB299944">
    <property type="protein sequence ID" value="ELU07394.1"/>
    <property type="molecule type" value="Genomic_DNA"/>
</dbReference>
<dbReference type="AlphaFoldDB" id="R7ULH5"/>
<accession>R7ULH5</accession>
<dbReference type="SFLD" id="SFLDG01017">
    <property type="entry name" value="Polyprenyl_Transferase_Like"/>
    <property type="match status" value="1"/>
</dbReference>
<evidence type="ECO:0000256" key="10">
    <source>
        <dbReference type="ARBA" id="ARBA00022842"/>
    </source>
</evidence>
<dbReference type="GO" id="GO:0005737">
    <property type="term" value="C:cytoplasm"/>
    <property type="evidence" value="ECO:0007669"/>
    <property type="project" value="TreeGrafter"/>
</dbReference>
<dbReference type="Pfam" id="PF00348">
    <property type="entry name" value="polyprenyl_synt"/>
    <property type="match status" value="1"/>
</dbReference>
<dbReference type="OMA" id="CSWVVNQ"/>
<dbReference type="EC" id="2.5.1.1" evidence="6"/>
<comment type="cofactor">
    <cofactor evidence="1">
        <name>Mg(2+)</name>
        <dbReference type="ChEBI" id="CHEBI:18420"/>
    </cofactor>
</comment>
<evidence type="ECO:0000256" key="13">
    <source>
        <dbReference type="RuleBase" id="RU004466"/>
    </source>
</evidence>
<dbReference type="HOGENOM" id="CLU_028376_0_1_1"/>
<dbReference type="PROSITE" id="PS00444">
    <property type="entry name" value="POLYPRENYL_SYNTHASE_2"/>
    <property type="match status" value="1"/>
</dbReference>
<dbReference type="Proteomes" id="UP000014760">
    <property type="component" value="Unassembled WGS sequence"/>
</dbReference>
<name>R7ULH5_CAPTE</name>
<dbReference type="CDD" id="cd00685">
    <property type="entry name" value="Trans_IPPS_HT"/>
    <property type="match status" value="1"/>
</dbReference>
<dbReference type="GO" id="GO:0045337">
    <property type="term" value="P:farnesyl diphosphate biosynthetic process"/>
    <property type="evidence" value="ECO:0007669"/>
    <property type="project" value="TreeGrafter"/>
</dbReference>
<keyword evidence="7" id="KW-0444">Lipid biosynthesis</keyword>
<dbReference type="PANTHER" id="PTHR11525">
    <property type="entry name" value="FARNESYL-PYROPHOSPHATE SYNTHETASE"/>
    <property type="match status" value="1"/>
</dbReference>
<dbReference type="PANTHER" id="PTHR11525:SF0">
    <property type="entry name" value="FARNESYL PYROPHOSPHATE SYNTHASE"/>
    <property type="match status" value="1"/>
</dbReference>
<keyword evidence="9" id="KW-0479">Metal-binding</keyword>
<dbReference type="InterPro" id="IPR008949">
    <property type="entry name" value="Isoprenoid_synthase_dom_sf"/>
</dbReference>
<dbReference type="EC" id="2.5.1.10" evidence="5"/>
<dbReference type="Gene3D" id="1.10.600.10">
    <property type="entry name" value="Farnesyl Diphosphate Synthase"/>
    <property type="match status" value="1"/>
</dbReference>
<evidence type="ECO:0000256" key="6">
    <source>
        <dbReference type="ARBA" id="ARBA00012833"/>
    </source>
</evidence>
<dbReference type="InterPro" id="IPR039702">
    <property type="entry name" value="FPS1-like"/>
</dbReference>
<dbReference type="SUPFAM" id="SSF48576">
    <property type="entry name" value="Terpenoid synthases"/>
    <property type="match status" value="1"/>
</dbReference>
<dbReference type="SFLD" id="SFLDS00005">
    <property type="entry name" value="Isoprenoid_Synthase_Type_I"/>
    <property type="match status" value="1"/>
</dbReference>
<dbReference type="FunCoup" id="R7ULH5">
    <property type="interactions" value="1378"/>
</dbReference>
<dbReference type="GO" id="GO:0046872">
    <property type="term" value="F:metal ion binding"/>
    <property type="evidence" value="ECO:0007669"/>
    <property type="project" value="UniProtKB-KW"/>
</dbReference>
<keyword evidence="11" id="KW-0443">Lipid metabolism</keyword>
<evidence type="ECO:0000256" key="2">
    <source>
        <dbReference type="ARBA" id="ARBA00004932"/>
    </source>
</evidence>
<evidence type="ECO:0000313" key="16">
    <source>
        <dbReference type="Proteomes" id="UP000014760"/>
    </source>
</evidence>
<organism evidence="14">
    <name type="scientific">Capitella teleta</name>
    <name type="common">Polychaete worm</name>
    <dbReference type="NCBI Taxonomy" id="283909"/>
    <lineage>
        <taxon>Eukaryota</taxon>
        <taxon>Metazoa</taxon>
        <taxon>Spiralia</taxon>
        <taxon>Lophotrochozoa</taxon>
        <taxon>Annelida</taxon>
        <taxon>Polychaeta</taxon>
        <taxon>Sedentaria</taxon>
        <taxon>Scolecida</taxon>
        <taxon>Capitellidae</taxon>
        <taxon>Capitella</taxon>
    </lineage>
</organism>
<keyword evidence="10" id="KW-0460">Magnesium</keyword>
<keyword evidence="8 13" id="KW-0808">Transferase</keyword>
<dbReference type="FunFam" id="1.10.600.10:FF:000006">
    <property type="entry name" value="Farnesyl pyrophosphate synthase"/>
    <property type="match status" value="1"/>
</dbReference>
<dbReference type="GO" id="GO:0004161">
    <property type="term" value="F:dimethylallyltranstransferase activity"/>
    <property type="evidence" value="ECO:0007669"/>
    <property type="project" value="UniProtKB-EC"/>
</dbReference>
<dbReference type="GO" id="GO:0004337">
    <property type="term" value="F:(2E,6E)-farnesyl diphosphate synthase activity"/>
    <property type="evidence" value="ECO:0007669"/>
    <property type="project" value="UniProtKB-EC"/>
</dbReference>
<sequence>MLRYSSKRLVSIYRLGCFGSIMATITNGMSDVCISDMANKKSKMTEPLCKRPRENNDMQAFDQLFVTLVDDLSKYGMKDPEIGDAIKWFKDVNDYNVPHGKKNRGLTVLHSYRYLAKEKSTAEDEELACVLGWCIEWLQAYFLVADDMMDGSHTRRGQPCWYKKPGVDMIAINDSFYLESAIYVILKKYFKSKPYYVDILELFHETTLQTVIGQNLDLITAPTDRVDFTNYTMDRYKAIVKWKTAFYSFYLPVACAMYMVGISDPQSHANAKTILLKMGEFFQIQDDYLDCYGDPAITGKIGTDIEDNKCGWMVIQALNRVDKAQRQLLEANYAQNDPEKVRKVKSLFDELNLKQVYRDYEESSYNELTGLIDTLSGSLPKEMFVSYAKKIYKRQK</sequence>
<evidence type="ECO:0000313" key="14">
    <source>
        <dbReference type="EMBL" id="ELU07394.1"/>
    </source>
</evidence>
<protein>
    <recommendedName>
        <fullName evidence="12">Farnesyl pyrophosphate synthase</fullName>
        <ecNumber evidence="6">2.5.1.1</ecNumber>
        <ecNumber evidence="5">2.5.1.10</ecNumber>
    </recommendedName>
</protein>
<evidence type="ECO:0000256" key="3">
    <source>
        <dbReference type="ARBA" id="ARBA00005035"/>
    </source>
</evidence>
<dbReference type="EMBL" id="AMQN01007087">
    <property type="status" value="NOT_ANNOTATED_CDS"/>
    <property type="molecule type" value="Genomic_DNA"/>
</dbReference>
<evidence type="ECO:0000256" key="4">
    <source>
        <dbReference type="ARBA" id="ARBA00006706"/>
    </source>
</evidence>
<comment type="similarity">
    <text evidence="4 13">Belongs to the FPP/GGPP synthase family.</text>
</comment>
<evidence type="ECO:0000313" key="15">
    <source>
        <dbReference type="EnsemblMetazoa" id="CapteP223258"/>
    </source>
</evidence>